<sequence>MHNIKSNINANGVMHADDKISANIWVENCSSGDHSPILLYKDQNTINEARDEKGRLSSDHNEFFAEMTRSYINVTCLDFTHGINSYGFVLATVLVWDGKREGFPAVFIISNRSFGSCI</sequence>
<evidence type="ECO:0000313" key="2">
    <source>
        <dbReference type="Proteomes" id="UP001054837"/>
    </source>
</evidence>
<reference evidence="1 2" key="1">
    <citation type="submission" date="2021-06" db="EMBL/GenBank/DDBJ databases">
        <title>Caerostris darwini draft genome.</title>
        <authorList>
            <person name="Kono N."/>
            <person name="Arakawa K."/>
        </authorList>
    </citation>
    <scope>NUCLEOTIDE SEQUENCE [LARGE SCALE GENOMIC DNA]</scope>
</reference>
<gene>
    <name evidence="1" type="ORF">CDAR_117741</name>
</gene>
<dbReference type="AlphaFoldDB" id="A0AAV4Q0I9"/>
<keyword evidence="2" id="KW-1185">Reference proteome</keyword>
<proteinExistence type="predicted"/>
<accession>A0AAV4Q0I9</accession>
<dbReference type="EMBL" id="BPLQ01003596">
    <property type="protein sequence ID" value="GIY01646.1"/>
    <property type="molecule type" value="Genomic_DNA"/>
</dbReference>
<name>A0AAV4Q0I9_9ARAC</name>
<protein>
    <submittedName>
        <fullName evidence="1">Uncharacterized protein</fullName>
    </submittedName>
</protein>
<comment type="caution">
    <text evidence="1">The sequence shown here is derived from an EMBL/GenBank/DDBJ whole genome shotgun (WGS) entry which is preliminary data.</text>
</comment>
<evidence type="ECO:0000313" key="1">
    <source>
        <dbReference type="EMBL" id="GIY01646.1"/>
    </source>
</evidence>
<dbReference type="Proteomes" id="UP001054837">
    <property type="component" value="Unassembled WGS sequence"/>
</dbReference>
<organism evidence="1 2">
    <name type="scientific">Caerostris darwini</name>
    <dbReference type="NCBI Taxonomy" id="1538125"/>
    <lineage>
        <taxon>Eukaryota</taxon>
        <taxon>Metazoa</taxon>
        <taxon>Ecdysozoa</taxon>
        <taxon>Arthropoda</taxon>
        <taxon>Chelicerata</taxon>
        <taxon>Arachnida</taxon>
        <taxon>Araneae</taxon>
        <taxon>Araneomorphae</taxon>
        <taxon>Entelegynae</taxon>
        <taxon>Araneoidea</taxon>
        <taxon>Araneidae</taxon>
        <taxon>Caerostris</taxon>
    </lineage>
</organism>